<evidence type="ECO:0000313" key="2">
    <source>
        <dbReference type="EMBL" id="TCV95083.1"/>
    </source>
</evidence>
<comment type="caution">
    <text evidence="2">The sequence shown here is derived from an EMBL/GenBank/DDBJ whole genome shotgun (WGS) entry which is preliminary data.</text>
</comment>
<keyword evidence="3" id="KW-1185">Reference proteome</keyword>
<dbReference type="AlphaFoldDB" id="A0A4R3YV55"/>
<reference evidence="2 3" key="1">
    <citation type="submission" date="2019-03" db="EMBL/GenBank/DDBJ databases">
        <title>Genomic Encyclopedia of Type Strains, Phase IV (KMG-IV): sequencing the most valuable type-strain genomes for metagenomic binning, comparative biology and taxonomic classification.</title>
        <authorList>
            <person name="Goeker M."/>
        </authorList>
    </citation>
    <scope>NUCLEOTIDE SEQUENCE [LARGE SCALE GENOMIC DNA]</scope>
    <source>
        <strain evidence="2 3">DSM 19580</strain>
    </source>
</reference>
<organism evidence="2 3">
    <name type="scientific">Biostraticola tofi</name>
    <dbReference type="NCBI Taxonomy" id="466109"/>
    <lineage>
        <taxon>Bacteria</taxon>
        <taxon>Pseudomonadati</taxon>
        <taxon>Pseudomonadota</taxon>
        <taxon>Gammaproteobacteria</taxon>
        <taxon>Enterobacterales</taxon>
        <taxon>Bruguierivoracaceae</taxon>
        <taxon>Biostraticola</taxon>
    </lineage>
</organism>
<evidence type="ECO:0000313" key="3">
    <source>
        <dbReference type="Proteomes" id="UP000295719"/>
    </source>
</evidence>
<gene>
    <name evidence="2" type="ORF">EDC52_10613</name>
</gene>
<accession>A0A4R3YV55</accession>
<feature type="transmembrane region" description="Helical" evidence="1">
    <location>
        <begin position="45"/>
        <end position="62"/>
    </location>
</feature>
<protein>
    <recommendedName>
        <fullName evidence="4">ElaB/YqjD/DUF883 family membrane-anchored ribosome-binding protein</fullName>
    </recommendedName>
</protein>
<dbReference type="RefSeq" id="WP_131865778.1">
    <property type="nucleotide sequence ID" value="NZ_SMCR01000006.1"/>
</dbReference>
<dbReference type="Proteomes" id="UP000295719">
    <property type="component" value="Unassembled WGS sequence"/>
</dbReference>
<keyword evidence="1" id="KW-0812">Transmembrane</keyword>
<evidence type="ECO:0000256" key="1">
    <source>
        <dbReference type="SAM" id="Phobius"/>
    </source>
</evidence>
<evidence type="ECO:0008006" key="4">
    <source>
        <dbReference type="Google" id="ProtNLM"/>
    </source>
</evidence>
<keyword evidence="1" id="KW-0472">Membrane</keyword>
<keyword evidence="1" id="KW-1133">Transmembrane helix</keyword>
<dbReference type="EMBL" id="SMCR01000006">
    <property type="protein sequence ID" value="TCV95083.1"/>
    <property type="molecule type" value="Genomic_DNA"/>
</dbReference>
<dbReference type="OrthoDB" id="6522731at2"/>
<sequence>MFSRNKARRQADELQETVFETGEDVYQHLRQAAGETCGYVKQNPWVGIGVSTLLGFMAAAWLNSKKGE</sequence>
<proteinExistence type="predicted"/>
<name>A0A4R3YV55_9GAMM</name>